<evidence type="ECO:0000256" key="2">
    <source>
        <dbReference type="ARBA" id="ARBA00012907"/>
    </source>
</evidence>
<dbReference type="InterPro" id="IPR036291">
    <property type="entry name" value="NAD(P)-bd_dom_sf"/>
</dbReference>
<dbReference type="Gene3D" id="3.40.50.720">
    <property type="entry name" value="NAD(P)-binding Rossmann-like Domain"/>
    <property type="match status" value="1"/>
</dbReference>
<comment type="similarity">
    <text evidence="1 4">Belongs to the Glu/Leu/Phe/Val dehydrogenases family.</text>
</comment>
<dbReference type="EC" id="1.4.1.4" evidence="2"/>
<dbReference type="SUPFAM" id="SSF51735">
    <property type="entry name" value="NAD(P)-binding Rossmann-fold domains"/>
    <property type="match status" value="1"/>
</dbReference>
<evidence type="ECO:0000313" key="6">
    <source>
        <dbReference type="EMBL" id="KAF6138222.1"/>
    </source>
</evidence>
<proteinExistence type="inferred from homology"/>
<dbReference type="Gene3D" id="1.10.285.10">
    <property type="entry name" value="Glutamate Dehydrogenase, chain A, domain 3"/>
    <property type="match status" value="2"/>
</dbReference>
<dbReference type="GO" id="GO:0004354">
    <property type="term" value="F:glutamate dehydrogenase (NADP+) activity"/>
    <property type="evidence" value="ECO:0007669"/>
    <property type="project" value="UniProtKB-EC"/>
</dbReference>
<sequence>MNAAMDEISLIQQAQRHHLVREIVEDEIDLEIGTGDDDDASFGNSSIMIVQEPAILSNEEQESGDLQLKKRKKKVVKRWRNEWADTYKWAYVDIKEGTSRIFCCICRQYGRKHRRNPYGNEGSRNMQMSALEEHNNSLLHKEALRLQMASDEKIVTVIDKSIHVKALSSRTSISIIEAVLRRDPHEAEFIQSVQESIHSLERVISKNSHYVRILERLLEPERTIVFRVPWIDDKGETHVNRGFRVQFSQALGPCRGALRYHPSMNLSIAKFLGFEQTLKNALSPFKLGGAGGGSDFDPKGKSESEIMRFCQSFMNELYRYLGPDQDLPAEDMGVGPREMGYLFGQYRRLAGHFQGSFTGPRIFWSGSSLRTEATGYGLVFFAQLILAEMNKELKGLRCVISGSGKIAMHVLEKLLAFGALPITISDSGGYLVDEEGFDFMKVPLLREIKAQQRNLREYCKTYNRAKYYEDAKPWSESCDLAFPCAAQYEIEQSDAINLVSSGCHILIEGSNMPCTPQAVDVLRKANVLIAPSKAAGVGGVAAGELELNRECNLMHWSPEDLETKLQDAMKQTYQKAMKAATDFGYAKESPDALAHGAAISAFLTLAQAMNDQGCV</sequence>
<evidence type="ECO:0000313" key="7">
    <source>
        <dbReference type="Proteomes" id="UP000541444"/>
    </source>
</evidence>
<dbReference type="PANTHER" id="PTHR43571">
    <property type="entry name" value="NADP-SPECIFIC GLUTAMATE DEHYDROGENASE 1-RELATED"/>
    <property type="match status" value="1"/>
</dbReference>
<evidence type="ECO:0000256" key="3">
    <source>
        <dbReference type="ARBA" id="ARBA00023002"/>
    </source>
</evidence>
<dbReference type="GO" id="GO:0005829">
    <property type="term" value="C:cytosol"/>
    <property type="evidence" value="ECO:0007669"/>
    <property type="project" value="TreeGrafter"/>
</dbReference>
<dbReference type="Proteomes" id="UP000541444">
    <property type="component" value="Unassembled WGS sequence"/>
</dbReference>
<feature type="domain" description="Glutamate/phenylalanine/leucine/valine/L-tryptophan dehydrogenase C-terminal" evidence="5">
    <location>
        <begin position="367"/>
        <end position="613"/>
    </location>
</feature>
<organism evidence="6 7">
    <name type="scientific">Kingdonia uniflora</name>
    <dbReference type="NCBI Taxonomy" id="39325"/>
    <lineage>
        <taxon>Eukaryota</taxon>
        <taxon>Viridiplantae</taxon>
        <taxon>Streptophyta</taxon>
        <taxon>Embryophyta</taxon>
        <taxon>Tracheophyta</taxon>
        <taxon>Spermatophyta</taxon>
        <taxon>Magnoliopsida</taxon>
        <taxon>Ranunculales</taxon>
        <taxon>Circaeasteraceae</taxon>
        <taxon>Kingdonia</taxon>
    </lineage>
</organism>
<protein>
    <recommendedName>
        <fullName evidence="2">glutamate dehydrogenase (NADP(+))</fullName>
        <ecNumber evidence="2">1.4.1.4</ecNumber>
    </recommendedName>
</protein>
<dbReference type="PANTHER" id="PTHR43571:SF1">
    <property type="entry name" value="NADP-SPECIFIC GLUTAMATE DEHYDROGENASE 1-RELATED"/>
    <property type="match status" value="1"/>
</dbReference>
<dbReference type="InterPro" id="IPR057456">
    <property type="entry name" value="Znf_C17orf113"/>
</dbReference>
<dbReference type="InterPro" id="IPR006096">
    <property type="entry name" value="Glu/Leu/Phe/Val/Trp_DH_C"/>
</dbReference>
<dbReference type="SUPFAM" id="SSF53223">
    <property type="entry name" value="Aminoacid dehydrogenase-like, N-terminal domain"/>
    <property type="match status" value="1"/>
</dbReference>
<dbReference type="NCBIfam" id="NF006929">
    <property type="entry name" value="PRK09414.1"/>
    <property type="match status" value="1"/>
</dbReference>
<dbReference type="OrthoDB" id="6718861at2759"/>
<dbReference type="GO" id="GO:0006537">
    <property type="term" value="P:glutamate biosynthetic process"/>
    <property type="evidence" value="ECO:0007669"/>
    <property type="project" value="TreeGrafter"/>
</dbReference>
<dbReference type="AlphaFoldDB" id="A0A7J7L6K0"/>
<accession>A0A7J7L6K0</accession>
<reference evidence="6 7" key="1">
    <citation type="journal article" date="2020" name="IScience">
        <title>Genome Sequencing of the Endangered Kingdonia uniflora (Circaeasteraceae, Ranunculales) Reveals Potential Mechanisms of Evolutionary Specialization.</title>
        <authorList>
            <person name="Sun Y."/>
            <person name="Deng T."/>
            <person name="Zhang A."/>
            <person name="Moore M.J."/>
            <person name="Landis J.B."/>
            <person name="Lin N."/>
            <person name="Zhang H."/>
            <person name="Zhang X."/>
            <person name="Huang J."/>
            <person name="Zhang X."/>
            <person name="Sun H."/>
            <person name="Wang H."/>
        </authorList>
    </citation>
    <scope>NUCLEOTIDE SEQUENCE [LARGE SCALE GENOMIC DNA]</scope>
    <source>
        <strain evidence="6">TB1705</strain>
        <tissue evidence="6">Leaf</tissue>
    </source>
</reference>
<comment type="caution">
    <text evidence="6">The sequence shown here is derived from an EMBL/GenBank/DDBJ whole genome shotgun (WGS) entry which is preliminary data.</text>
</comment>
<dbReference type="FunFam" id="3.40.50.720:FF:000030">
    <property type="entry name" value="Glutamate dehydrogenase"/>
    <property type="match status" value="1"/>
</dbReference>
<dbReference type="Gene3D" id="3.40.50.10860">
    <property type="entry name" value="Leucine Dehydrogenase, chain A, domain 1"/>
    <property type="match status" value="1"/>
</dbReference>
<dbReference type="InterPro" id="IPR050724">
    <property type="entry name" value="Glu_Leu_Phe_Val_DH"/>
</dbReference>
<evidence type="ECO:0000256" key="4">
    <source>
        <dbReference type="RuleBase" id="RU004417"/>
    </source>
</evidence>
<name>A0A7J7L6K0_9MAGN</name>
<gene>
    <name evidence="6" type="ORF">GIB67_011062</name>
</gene>
<evidence type="ECO:0000256" key="1">
    <source>
        <dbReference type="ARBA" id="ARBA00006382"/>
    </source>
</evidence>
<dbReference type="InterPro" id="IPR006095">
    <property type="entry name" value="Glu/Leu/Phe/Val/Trp_DH"/>
</dbReference>
<dbReference type="Pfam" id="PF25431">
    <property type="entry name" value="zf-C17orf113"/>
    <property type="match status" value="1"/>
</dbReference>
<keyword evidence="7" id="KW-1185">Reference proteome</keyword>
<dbReference type="InterPro" id="IPR046346">
    <property type="entry name" value="Aminoacid_DH-like_N_sf"/>
</dbReference>
<dbReference type="EMBL" id="JACGCM010002611">
    <property type="protein sequence ID" value="KAF6138222.1"/>
    <property type="molecule type" value="Genomic_DNA"/>
</dbReference>
<dbReference type="Pfam" id="PF00208">
    <property type="entry name" value="ELFV_dehydrog"/>
    <property type="match status" value="1"/>
</dbReference>
<dbReference type="FunFam" id="3.40.50.10860:FF:000002">
    <property type="entry name" value="Glutamate dehydrogenase"/>
    <property type="match status" value="1"/>
</dbReference>
<dbReference type="InterPro" id="IPR006097">
    <property type="entry name" value="Glu/Leu/Phe/Val/Trp_DH_dimer"/>
</dbReference>
<dbReference type="FunFam" id="1.10.285.10:FF:000007">
    <property type="entry name" value="NADP-specific glutamate dehydrogenase"/>
    <property type="match status" value="1"/>
</dbReference>
<evidence type="ECO:0000259" key="5">
    <source>
        <dbReference type="SMART" id="SM00839"/>
    </source>
</evidence>
<keyword evidence="3 4" id="KW-0560">Oxidoreductase</keyword>
<dbReference type="Pfam" id="PF02812">
    <property type="entry name" value="ELFV_dehydrog_N"/>
    <property type="match status" value="1"/>
</dbReference>
<dbReference type="PRINTS" id="PR00082">
    <property type="entry name" value="GLFDHDRGNASE"/>
</dbReference>
<dbReference type="SMART" id="SM00839">
    <property type="entry name" value="ELFV_dehydrog"/>
    <property type="match status" value="1"/>
</dbReference>